<proteinExistence type="predicted"/>
<evidence type="ECO:0000256" key="1">
    <source>
        <dbReference type="SAM" id="MobiDB-lite"/>
    </source>
</evidence>
<dbReference type="STRING" id="1611254.A0A2G5UAE0"/>
<evidence type="ECO:0000313" key="4">
    <source>
        <dbReference type="Proteomes" id="UP000230233"/>
    </source>
</evidence>
<protein>
    <submittedName>
        <fullName evidence="3">Uncharacterized protein</fullName>
    </submittedName>
</protein>
<gene>
    <name evidence="3" type="primary">Cni-F42A9.3</name>
    <name evidence="3" type="synonym">Cnig_chr_IV.g15415</name>
    <name evidence="3" type="ORF">B9Z55_015415</name>
</gene>
<dbReference type="EMBL" id="PDUG01000004">
    <property type="protein sequence ID" value="PIC36413.1"/>
    <property type="molecule type" value="Genomic_DNA"/>
</dbReference>
<name>A0A2G5UAE0_9PELO</name>
<dbReference type="OrthoDB" id="5801417at2759"/>
<keyword evidence="2" id="KW-0812">Transmembrane</keyword>
<keyword evidence="4" id="KW-1185">Reference proteome</keyword>
<keyword evidence="2" id="KW-1133">Transmembrane helix</keyword>
<evidence type="ECO:0000313" key="3">
    <source>
        <dbReference type="EMBL" id="PIC36413.1"/>
    </source>
</evidence>
<reference evidence="4" key="1">
    <citation type="submission" date="2017-10" db="EMBL/GenBank/DDBJ databases">
        <title>Rapid genome shrinkage in a self-fertile nematode reveals novel sperm competition proteins.</title>
        <authorList>
            <person name="Yin D."/>
            <person name="Schwarz E.M."/>
            <person name="Thomas C.G."/>
            <person name="Felde R.L."/>
            <person name="Korf I.F."/>
            <person name="Cutter A.D."/>
            <person name="Schartner C.M."/>
            <person name="Ralston E.J."/>
            <person name="Meyer B.J."/>
            <person name="Haag E.S."/>
        </authorList>
    </citation>
    <scope>NUCLEOTIDE SEQUENCE [LARGE SCALE GENOMIC DNA]</scope>
    <source>
        <strain evidence="4">JU1422</strain>
    </source>
</reference>
<organism evidence="3 4">
    <name type="scientific">Caenorhabditis nigoni</name>
    <dbReference type="NCBI Taxonomy" id="1611254"/>
    <lineage>
        <taxon>Eukaryota</taxon>
        <taxon>Metazoa</taxon>
        <taxon>Ecdysozoa</taxon>
        <taxon>Nematoda</taxon>
        <taxon>Chromadorea</taxon>
        <taxon>Rhabditida</taxon>
        <taxon>Rhabditina</taxon>
        <taxon>Rhabditomorpha</taxon>
        <taxon>Rhabditoidea</taxon>
        <taxon>Rhabditidae</taxon>
        <taxon>Peloderinae</taxon>
        <taxon>Caenorhabditis</taxon>
    </lineage>
</organism>
<dbReference type="AlphaFoldDB" id="A0A2G5UAE0"/>
<accession>A0A2G5UAE0</accession>
<feature type="compositionally biased region" description="Polar residues" evidence="1">
    <location>
        <begin position="1"/>
        <end position="21"/>
    </location>
</feature>
<dbReference type="Proteomes" id="UP000230233">
    <property type="component" value="Chromosome IV"/>
</dbReference>
<feature type="transmembrane region" description="Helical" evidence="2">
    <location>
        <begin position="71"/>
        <end position="96"/>
    </location>
</feature>
<sequence>MASTASQGQNAGGMSQLSANGSKIGGEEQEDSQAPAPSLYGIVKAPRFSSDMMPMTSKNIEALRAKVKNDVLCGAGGVVLAIVVSAAFFALSMLSFQGKVLFVTPPDYKAFVKIVDLK</sequence>
<comment type="caution">
    <text evidence="3">The sequence shown here is derived from an EMBL/GenBank/DDBJ whole genome shotgun (WGS) entry which is preliminary data.</text>
</comment>
<keyword evidence="2" id="KW-0472">Membrane</keyword>
<feature type="region of interest" description="Disordered" evidence="1">
    <location>
        <begin position="1"/>
        <end position="37"/>
    </location>
</feature>
<evidence type="ECO:0000256" key="2">
    <source>
        <dbReference type="SAM" id="Phobius"/>
    </source>
</evidence>